<reference evidence="1 2" key="1">
    <citation type="journal article" date="2019" name="Sci. Rep.">
        <title>A high-quality genome of Eragrostis curvula grass provides insights into Poaceae evolution and supports new strategies to enhance forage quality.</title>
        <authorList>
            <person name="Carballo J."/>
            <person name="Santos B.A.C.M."/>
            <person name="Zappacosta D."/>
            <person name="Garbus I."/>
            <person name="Selva J.P."/>
            <person name="Gallo C.A."/>
            <person name="Diaz A."/>
            <person name="Albertini E."/>
            <person name="Caccamo M."/>
            <person name="Echenique V."/>
        </authorList>
    </citation>
    <scope>NUCLEOTIDE SEQUENCE [LARGE SCALE GENOMIC DNA]</scope>
    <source>
        <strain evidence="2">cv. Victoria</strain>
        <tissue evidence="1">Leaf</tissue>
    </source>
</reference>
<evidence type="ECO:0000313" key="1">
    <source>
        <dbReference type="EMBL" id="TVU16266.1"/>
    </source>
</evidence>
<accession>A0A5J9TY59</accession>
<gene>
    <name evidence="1" type="ORF">EJB05_39819</name>
</gene>
<proteinExistence type="predicted"/>
<dbReference type="EMBL" id="RWGY01000031">
    <property type="protein sequence ID" value="TVU16266.1"/>
    <property type="molecule type" value="Genomic_DNA"/>
</dbReference>
<dbReference type="AlphaFoldDB" id="A0A5J9TY59"/>
<dbReference type="Proteomes" id="UP000324897">
    <property type="component" value="Unassembled WGS sequence"/>
</dbReference>
<sequence>MSCWSRSSRSTVRTRRSLILCRMPTLSAAAPMASSTRTRMGQRQWQQCEETGASFSIAWILERE</sequence>
<comment type="caution">
    <text evidence="1">The sequence shown here is derived from an EMBL/GenBank/DDBJ whole genome shotgun (WGS) entry which is preliminary data.</text>
</comment>
<dbReference type="Gramene" id="TVU16266">
    <property type="protein sequence ID" value="TVU16266"/>
    <property type="gene ID" value="EJB05_39819"/>
</dbReference>
<organism evidence="1 2">
    <name type="scientific">Eragrostis curvula</name>
    <name type="common">weeping love grass</name>
    <dbReference type="NCBI Taxonomy" id="38414"/>
    <lineage>
        <taxon>Eukaryota</taxon>
        <taxon>Viridiplantae</taxon>
        <taxon>Streptophyta</taxon>
        <taxon>Embryophyta</taxon>
        <taxon>Tracheophyta</taxon>
        <taxon>Spermatophyta</taxon>
        <taxon>Magnoliopsida</taxon>
        <taxon>Liliopsida</taxon>
        <taxon>Poales</taxon>
        <taxon>Poaceae</taxon>
        <taxon>PACMAD clade</taxon>
        <taxon>Chloridoideae</taxon>
        <taxon>Eragrostideae</taxon>
        <taxon>Eragrostidinae</taxon>
        <taxon>Eragrostis</taxon>
    </lineage>
</organism>
<keyword evidence="2" id="KW-1185">Reference proteome</keyword>
<feature type="non-terminal residue" evidence="1">
    <location>
        <position position="64"/>
    </location>
</feature>
<name>A0A5J9TY59_9POAL</name>
<evidence type="ECO:0000313" key="2">
    <source>
        <dbReference type="Proteomes" id="UP000324897"/>
    </source>
</evidence>
<protein>
    <submittedName>
        <fullName evidence="1">Uncharacterized protein</fullName>
    </submittedName>
</protein>